<feature type="non-terminal residue" evidence="1">
    <location>
        <position position="1"/>
    </location>
</feature>
<sequence>PEKVEFYIIQELLHQKKDRGNRRKIFIISSFISKHVRILNSTRNDKNKITRLHNGV</sequence>
<evidence type="ECO:0000313" key="1">
    <source>
        <dbReference type="EMBL" id="CDW24042.1"/>
    </source>
</evidence>
<accession>A0A0K2TEM9</accession>
<dbReference type="AlphaFoldDB" id="A0A0K2TEM9"/>
<name>A0A0K2TEM9_LEPSM</name>
<proteinExistence type="predicted"/>
<protein>
    <submittedName>
        <fullName evidence="1">Uncharacterized protein</fullName>
    </submittedName>
</protein>
<dbReference type="EMBL" id="HACA01006681">
    <property type="protein sequence ID" value="CDW24042.1"/>
    <property type="molecule type" value="Transcribed_RNA"/>
</dbReference>
<organism evidence="1">
    <name type="scientific">Lepeophtheirus salmonis</name>
    <name type="common">Salmon louse</name>
    <name type="synonym">Caligus salmonis</name>
    <dbReference type="NCBI Taxonomy" id="72036"/>
    <lineage>
        <taxon>Eukaryota</taxon>
        <taxon>Metazoa</taxon>
        <taxon>Ecdysozoa</taxon>
        <taxon>Arthropoda</taxon>
        <taxon>Crustacea</taxon>
        <taxon>Multicrustacea</taxon>
        <taxon>Hexanauplia</taxon>
        <taxon>Copepoda</taxon>
        <taxon>Siphonostomatoida</taxon>
        <taxon>Caligidae</taxon>
        <taxon>Lepeophtheirus</taxon>
    </lineage>
</organism>
<reference evidence="1" key="1">
    <citation type="submission" date="2014-05" db="EMBL/GenBank/DDBJ databases">
        <authorList>
            <person name="Chronopoulou M."/>
        </authorList>
    </citation>
    <scope>NUCLEOTIDE SEQUENCE</scope>
    <source>
        <tissue evidence="1">Whole organism</tissue>
    </source>
</reference>